<accession>A0AAW3WGD1</accession>
<dbReference type="AlphaFoldDB" id="A0AAW3WGD1"/>
<keyword evidence="2" id="KW-0813">Transport</keyword>
<keyword evidence="4 6" id="KW-0067">ATP-binding</keyword>
<keyword evidence="3" id="KW-0547">Nucleotide-binding</keyword>
<dbReference type="InterPro" id="IPR027417">
    <property type="entry name" value="P-loop_NTPase"/>
</dbReference>
<evidence type="ECO:0000256" key="4">
    <source>
        <dbReference type="ARBA" id="ARBA00022840"/>
    </source>
</evidence>
<reference evidence="6" key="1">
    <citation type="submission" date="2020-04" db="EMBL/GenBank/DDBJ databases">
        <authorList>
            <person name="Brown S."/>
        </authorList>
    </citation>
    <scope>NUCLEOTIDE SEQUENCE</scope>
    <source>
        <strain evidence="6">DJ015</strain>
    </source>
</reference>
<dbReference type="PANTHER" id="PTHR42711:SF5">
    <property type="entry name" value="ABC TRANSPORTER ATP-BINDING PROTEIN NATA"/>
    <property type="match status" value="1"/>
</dbReference>
<protein>
    <submittedName>
        <fullName evidence="6">ABC transporter ATP-binding protein</fullName>
    </submittedName>
</protein>
<evidence type="ECO:0000256" key="3">
    <source>
        <dbReference type="ARBA" id="ARBA00022741"/>
    </source>
</evidence>
<dbReference type="InterPro" id="IPR003439">
    <property type="entry name" value="ABC_transporter-like_ATP-bd"/>
</dbReference>
<dbReference type="Proteomes" id="UP001194098">
    <property type="component" value="Unassembled WGS sequence"/>
</dbReference>
<dbReference type="EMBL" id="JABAGV010000142">
    <property type="protein sequence ID" value="MBC2477919.1"/>
    <property type="molecule type" value="Genomic_DNA"/>
</dbReference>
<evidence type="ECO:0000313" key="7">
    <source>
        <dbReference type="Proteomes" id="UP001194098"/>
    </source>
</evidence>
<name>A0AAW3WGD1_CLOBE</name>
<dbReference type="GO" id="GO:0005524">
    <property type="term" value="F:ATP binding"/>
    <property type="evidence" value="ECO:0007669"/>
    <property type="project" value="UniProtKB-KW"/>
</dbReference>
<proteinExistence type="inferred from homology"/>
<evidence type="ECO:0000259" key="5">
    <source>
        <dbReference type="Pfam" id="PF00005"/>
    </source>
</evidence>
<sequence length="138" mass="15514">MKAVEVTNLTKNYGKNTAVNDVSFTIEKGDICGILGPNGSGKTTIIKSICNLIIPDKGVIKLFNKDNYKAIENISAVFEGTRNLYWRLTPRENLRYFAGIRGLGGRKIESRIDELLERFNLSEKRNATKNSHSYDISK</sequence>
<evidence type="ECO:0000313" key="6">
    <source>
        <dbReference type="EMBL" id="MBC2477919.1"/>
    </source>
</evidence>
<evidence type="ECO:0000256" key="1">
    <source>
        <dbReference type="ARBA" id="ARBA00005417"/>
    </source>
</evidence>
<reference evidence="6" key="2">
    <citation type="journal article" date="2022" name="Nat. Biotechnol.">
        <title>Carbon-negative production of acetone and isopropanol by gas fermentation at industrial pilot scale.</title>
        <authorList>
            <person name="Liew F.E."/>
            <person name="Nogle R."/>
            <person name="Abdalla T."/>
            <person name="Rasor B.J."/>
            <person name="Canter C."/>
            <person name="Jensen R.O."/>
            <person name="Wang L."/>
            <person name="Strutz J."/>
            <person name="Chirania P."/>
            <person name="De Tissera S."/>
            <person name="Mueller A.P."/>
            <person name="Ruan Z."/>
            <person name="Gao A."/>
            <person name="Tran L."/>
            <person name="Engle N.L."/>
            <person name="Bromley J.C."/>
            <person name="Daniell J."/>
            <person name="Conrado R."/>
            <person name="Tschaplinski T.J."/>
            <person name="Giannone R.J."/>
            <person name="Hettich R.L."/>
            <person name="Karim A.S."/>
            <person name="Simpson S.D."/>
            <person name="Brown S.D."/>
            <person name="Leang C."/>
            <person name="Jewett M.C."/>
            <person name="Kopke M."/>
        </authorList>
    </citation>
    <scope>NUCLEOTIDE SEQUENCE</scope>
    <source>
        <strain evidence="6">DJ015</strain>
    </source>
</reference>
<feature type="domain" description="ABC transporter" evidence="5">
    <location>
        <begin position="19"/>
        <end position="132"/>
    </location>
</feature>
<dbReference type="SUPFAM" id="SSF52540">
    <property type="entry name" value="P-loop containing nucleoside triphosphate hydrolases"/>
    <property type="match status" value="1"/>
</dbReference>
<organism evidence="6 7">
    <name type="scientific">Clostridium beijerinckii</name>
    <name type="common">Clostridium MP</name>
    <dbReference type="NCBI Taxonomy" id="1520"/>
    <lineage>
        <taxon>Bacteria</taxon>
        <taxon>Bacillati</taxon>
        <taxon>Bacillota</taxon>
        <taxon>Clostridia</taxon>
        <taxon>Eubacteriales</taxon>
        <taxon>Clostridiaceae</taxon>
        <taxon>Clostridium</taxon>
    </lineage>
</organism>
<dbReference type="Gene3D" id="3.40.50.300">
    <property type="entry name" value="P-loop containing nucleotide triphosphate hydrolases"/>
    <property type="match status" value="1"/>
</dbReference>
<dbReference type="RefSeq" id="WP_171781084.1">
    <property type="nucleotide sequence ID" value="NZ_JABAGV010000142.1"/>
</dbReference>
<dbReference type="Pfam" id="PF00005">
    <property type="entry name" value="ABC_tran"/>
    <property type="match status" value="1"/>
</dbReference>
<comment type="similarity">
    <text evidence="1">Belongs to the ABC transporter superfamily.</text>
</comment>
<dbReference type="InterPro" id="IPR050763">
    <property type="entry name" value="ABC_transporter_ATP-binding"/>
</dbReference>
<dbReference type="PANTHER" id="PTHR42711">
    <property type="entry name" value="ABC TRANSPORTER ATP-BINDING PROTEIN"/>
    <property type="match status" value="1"/>
</dbReference>
<dbReference type="GO" id="GO:0016887">
    <property type="term" value="F:ATP hydrolysis activity"/>
    <property type="evidence" value="ECO:0007669"/>
    <property type="project" value="InterPro"/>
</dbReference>
<gene>
    <name evidence="6" type="ORF">HGI39_25205</name>
</gene>
<comment type="caution">
    <text evidence="6">The sequence shown here is derived from an EMBL/GenBank/DDBJ whole genome shotgun (WGS) entry which is preliminary data.</text>
</comment>
<evidence type="ECO:0000256" key="2">
    <source>
        <dbReference type="ARBA" id="ARBA00022448"/>
    </source>
</evidence>